<sequence length="598" mass="68899">MNNKQVSEKLREVAIAYEILGENRFRINAYNQAADSIENLSTDIQQIWQRGDLQKIPGVGGSLAQHLDELFTKGSVKHFEEFTNKMPAGMYDLLIIRTIGPKTAFKLSKLLNEKPYNQRASIYERLETALNNKVIQDLEGFGEKRQQDIYDALKKYKSGTRKKKRILLSDADVISQRLSVYLKKDKNIQKIDYLGSFRRRKETVGDIDVSVASKNPAQTINYFIQYPDVVDVVDQGEKGATILINDGVQIDLRVIDLSRYGSMLQYFTGSKYHNIRLREYALEKDLSLSEWGIKDKKTGKTKKFSSEKDFYTFIKLEWIPPEIREDQGEIEAAFDKKLPKLVTSSDIKGDLHIHSDYDYPSSHDRGASNLEELLKKASDRGYEYIGLSDHNPKLSGHTDKQIIAITKERKTYIEHLLYDNKLLQKYPRVKKVYIMYEVDIRTNGALALPEQALDYLDGIIISLHSNFVLPSQEMTQRIVKALSFPKVRIFGHPTGRLINEREQIAADWHQVFEMCKKNQIALEINSSPKRLDLPDMLVQEALKSGCFFTIDTDSHQVNQMDHMPYGVSVARRGWAQKSDILNTQPFERFDKWFMRGGD</sequence>
<organism evidence="9 10">
    <name type="scientific">Candidatus Roizmanbacteria bacterium GW2011_GWB1_40_7</name>
    <dbReference type="NCBI Taxonomy" id="1618482"/>
    <lineage>
        <taxon>Bacteria</taxon>
        <taxon>Candidatus Roizmaniibacteriota</taxon>
    </lineage>
</organism>
<dbReference type="InterPro" id="IPR050243">
    <property type="entry name" value="PHP_phosphatase"/>
</dbReference>
<dbReference type="PATRIC" id="fig|1618482.3.peg.463"/>
<feature type="domain" description="DNA-directed DNA polymerase X" evidence="8">
    <location>
        <begin position="1"/>
        <end position="325"/>
    </location>
</feature>
<keyword evidence="4" id="KW-0227">DNA damage</keyword>
<dbReference type="InterPro" id="IPR027421">
    <property type="entry name" value="DNA_pol_lamdba_lyase_dom_sf"/>
</dbReference>
<keyword evidence="5" id="KW-0239">DNA-directed DNA polymerase</keyword>
<dbReference type="GO" id="GO:0003677">
    <property type="term" value="F:DNA binding"/>
    <property type="evidence" value="ECO:0007669"/>
    <property type="project" value="InterPro"/>
</dbReference>
<keyword evidence="3" id="KW-0548">Nucleotidyltransferase</keyword>
<dbReference type="GO" id="GO:0006281">
    <property type="term" value="P:DNA repair"/>
    <property type="evidence" value="ECO:0007669"/>
    <property type="project" value="UniProtKB-KW"/>
</dbReference>
<dbReference type="EC" id="2.7.7.7" evidence="1"/>
<evidence type="ECO:0000256" key="2">
    <source>
        <dbReference type="ARBA" id="ARBA00022679"/>
    </source>
</evidence>
<dbReference type="InterPro" id="IPR016195">
    <property type="entry name" value="Pol/histidinol_Pase-like"/>
</dbReference>
<evidence type="ECO:0000256" key="7">
    <source>
        <dbReference type="ARBA" id="ARBA00049244"/>
    </source>
</evidence>
<evidence type="ECO:0000256" key="5">
    <source>
        <dbReference type="ARBA" id="ARBA00022932"/>
    </source>
</evidence>
<evidence type="ECO:0000256" key="4">
    <source>
        <dbReference type="ARBA" id="ARBA00022763"/>
    </source>
</evidence>
<proteinExistence type="predicted"/>
<dbReference type="GO" id="GO:0008270">
    <property type="term" value="F:zinc ion binding"/>
    <property type="evidence" value="ECO:0007669"/>
    <property type="project" value="TreeGrafter"/>
</dbReference>
<evidence type="ECO:0000256" key="3">
    <source>
        <dbReference type="ARBA" id="ARBA00022695"/>
    </source>
</evidence>
<dbReference type="Gene3D" id="3.30.210.10">
    <property type="entry name" value="DNA polymerase, thumb domain"/>
    <property type="match status" value="1"/>
</dbReference>
<evidence type="ECO:0000313" key="10">
    <source>
        <dbReference type="Proteomes" id="UP000034664"/>
    </source>
</evidence>
<keyword evidence="6" id="KW-0234">DNA repair</keyword>
<gene>
    <name evidence="9" type="ORF">UU14_C0009G0007</name>
</gene>
<dbReference type="PANTHER" id="PTHR36928:SF1">
    <property type="entry name" value="PHOSPHATASE YCDX-RELATED"/>
    <property type="match status" value="1"/>
</dbReference>
<dbReference type="PIRSF" id="PIRSF005047">
    <property type="entry name" value="UCP005047_YshC"/>
    <property type="match status" value="1"/>
</dbReference>
<dbReference type="InterPro" id="IPR004013">
    <property type="entry name" value="PHP_dom"/>
</dbReference>
<evidence type="ECO:0000259" key="8">
    <source>
        <dbReference type="SMART" id="SM00483"/>
    </source>
</evidence>
<dbReference type="InterPro" id="IPR029398">
    <property type="entry name" value="PolB_thumb"/>
</dbReference>
<dbReference type="InterPro" id="IPR047967">
    <property type="entry name" value="PolX_PHP"/>
</dbReference>
<dbReference type="PRINTS" id="PR00870">
    <property type="entry name" value="DNAPOLXBETA"/>
</dbReference>
<dbReference type="SUPFAM" id="SSF89550">
    <property type="entry name" value="PHP domain-like"/>
    <property type="match status" value="1"/>
</dbReference>
<dbReference type="Gene3D" id="3.30.460.10">
    <property type="entry name" value="Beta Polymerase, domain 2"/>
    <property type="match status" value="1"/>
</dbReference>
<dbReference type="PANTHER" id="PTHR36928">
    <property type="entry name" value="PHOSPHATASE YCDX-RELATED"/>
    <property type="match status" value="1"/>
</dbReference>
<dbReference type="CDD" id="cd00141">
    <property type="entry name" value="NT_POLXc"/>
    <property type="match status" value="1"/>
</dbReference>
<protein>
    <recommendedName>
        <fullName evidence="1">DNA-directed DNA polymerase</fullName>
        <ecNumber evidence="1">2.7.7.7</ecNumber>
    </recommendedName>
</protein>
<dbReference type="Gene3D" id="1.10.150.110">
    <property type="entry name" value="DNA polymerase beta, N-terminal domain-like"/>
    <property type="match status" value="1"/>
</dbReference>
<evidence type="ECO:0000256" key="6">
    <source>
        <dbReference type="ARBA" id="ARBA00023204"/>
    </source>
</evidence>
<dbReference type="InterPro" id="IPR010996">
    <property type="entry name" value="HHH_MUS81"/>
</dbReference>
<dbReference type="InterPro" id="IPR002008">
    <property type="entry name" value="DNA_pol_X_beta-like"/>
</dbReference>
<dbReference type="Gene3D" id="3.20.20.140">
    <property type="entry name" value="Metal-dependent hydrolases"/>
    <property type="match status" value="1"/>
</dbReference>
<dbReference type="InterPro" id="IPR037160">
    <property type="entry name" value="DNA_Pol_thumb_sf"/>
</dbReference>
<dbReference type="Pfam" id="PF02811">
    <property type="entry name" value="PHP"/>
    <property type="match status" value="1"/>
</dbReference>
<dbReference type="EMBL" id="LBZM01000009">
    <property type="protein sequence ID" value="KKR72226.1"/>
    <property type="molecule type" value="Genomic_DNA"/>
</dbReference>
<dbReference type="InterPro" id="IPR022311">
    <property type="entry name" value="PolX-like"/>
</dbReference>
<dbReference type="Pfam" id="PF14791">
    <property type="entry name" value="DNA_pol_B_thumb"/>
    <property type="match status" value="1"/>
</dbReference>
<dbReference type="CDD" id="cd07436">
    <property type="entry name" value="PHP_PolX"/>
    <property type="match status" value="1"/>
</dbReference>
<evidence type="ECO:0000313" key="9">
    <source>
        <dbReference type="EMBL" id="KKR72226.1"/>
    </source>
</evidence>
<comment type="catalytic activity">
    <reaction evidence="7">
        <text>DNA(n) + a 2'-deoxyribonucleoside 5'-triphosphate = DNA(n+1) + diphosphate</text>
        <dbReference type="Rhea" id="RHEA:22508"/>
        <dbReference type="Rhea" id="RHEA-COMP:17339"/>
        <dbReference type="Rhea" id="RHEA-COMP:17340"/>
        <dbReference type="ChEBI" id="CHEBI:33019"/>
        <dbReference type="ChEBI" id="CHEBI:61560"/>
        <dbReference type="ChEBI" id="CHEBI:173112"/>
        <dbReference type="EC" id="2.7.7.7"/>
    </reaction>
</comment>
<dbReference type="SMART" id="SM00483">
    <property type="entry name" value="POLXc"/>
    <property type="match status" value="1"/>
</dbReference>
<dbReference type="InterPro" id="IPR002054">
    <property type="entry name" value="DNA-dir_DNA_pol_X"/>
</dbReference>
<dbReference type="GO" id="GO:0042578">
    <property type="term" value="F:phosphoric ester hydrolase activity"/>
    <property type="evidence" value="ECO:0007669"/>
    <property type="project" value="TreeGrafter"/>
</dbReference>
<accession>A0A0G0TBP7</accession>
<dbReference type="Proteomes" id="UP000034664">
    <property type="component" value="Unassembled WGS sequence"/>
</dbReference>
<keyword evidence="2" id="KW-0808">Transferase</keyword>
<dbReference type="SUPFAM" id="SSF47802">
    <property type="entry name" value="DNA polymerase beta, N-terminal domain-like"/>
    <property type="match status" value="1"/>
</dbReference>
<name>A0A0G0TBP7_9BACT</name>
<dbReference type="AlphaFoldDB" id="A0A0G0TBP7"/>
<dbReference type="InterPro" id="IPR043519">
    <property type="entry name" value="NT_sf"/>
</dbReference>
<dbReference type="Gene3D" id="1.10.150.20">
    <property type="entry name" value="5' to 3' exonuclease, C-terminal subdomain"/>
    <property type="match status" value="1"/>
</dbReference>
<dbReference type="SUPFAM" id="SSF81301">
    <property type="entry name" value="Nucleotidyltransferase"/>
    <property type="match status" value="1"/>
</dbReference>
<dbReference type="GO" id="GO:0003887">
    <property type="term" value="F:DNA-directed DNA polymerase activity"/>
    <property type="evidence" value="ECO:0007669"/>
    <property type="project" value="UniProtKB-KW"/>
</dbReference>
<comment type="caution">
    <text evidence="9">The sequence shown here is derived from an EMBL/GenBank/DDBJ whole genome shotgun (WGS) entry which is preliminary data.</text>
</comment>
<dbReference type="Pfam" id="PF14716">
    <property type="entry name" value="HHH_8"/>
    <property type="match status" value="1"/>
</dbReference>
<dbReference type="GO" id="GO:0005829">
    <property type="term" value="C:cytosol"/>
    <property type="evidence" value="ECO:0007669"/>
    <property type="project" value="TreeGrafter"/>
</dbReference>
<evidence type="ECO:0000256" key="1">
    <source>
        <dbReference type="ARBA" id="ARBA00012417"/>
    </source>
</evidence>
<reference evidence="9 10" key="1">
    <citation type="journal article" date="2015" name="Nature">
        <title>rRNA introns, odd ribosomes, and small enigmatic genomes across a large radiation of phyla.</title>
        <authorList>
            <person name="Brown C.T."/>
            <person name="Hug L.A."/>
            <person name="Thomas B.C."/>
            <person name="Sharon I."/>
            <person name="Castelle C.J."/>
            <person name="Singh A."/>
            <person name="Wilkins M.J."/>
            <person name="Williams K.H."/>
            <person name="Banfield J.F."/>
        </authorList>
    </citation>
    <scope>NUCLEOTIDE SEQUENCE [LARGE SCALE GENOMIC DNA]</scope>
</reference>